<evidence type="ECO:0000256" key="2">
    <source>
        <dbReference type="PROSITE-ProRule" id="PRU00176"/>
    </source>
</evidence>
<reference evidence="4 5" key="1">
    <citation type="journal article" date="2022" name="Nat. Plants">
        <title>Genomes of leafy and leafless Platanthera orchids illuminate the evolution of mycoheterotrophy.</title>
        <authorList>
            <person name="Li M.H."/>
            <person name="Liu K.W."/>
            <person name="Li Z."/>
            <person name="Lu H.C."/>
            <person name="Ye Q.L."/>
            <person name="Zhang D."/>
            <person name="Wang J.Y."/>
            <person name="Li Y.F."/>
            <person name="Zhong Z.M."/>
            <person name="Liu X."/>
            <person name="Yu X."/>
            <person name="Liu D.K."/>
            <person name="Tu X.D."/>
            <person name="Liu B."/>
            <person name="Hao Y."/>
            <person name="Liao X.Y."/>
            <person name="Jiang Y.T."/>
            <person name="Sun W.H."/>
            <person name="Chen J."/>
            <person name="Chen Y.Q."/>
            <person name="Ai Y."/>
            <person name="Zhai J.W."/>
            <person name="Wu S.S."/>
            <person name="Zhou Z."/>
            <person name="Hsiao Y.Y."/>
            <person name="Wu W.L."/>
            <person name="Chen Y.Y."/>
            <person name="Lin Y.F."/>
            <person name="Hsu J.L."/>
            <person name="Li C.Y."/>
            <person name="Wang Z.W."/>
            <person name="Zhao X."/>
            <person name="Zhong W.Y."/>
            <person name="Ma X.K."/>
            <person name="Ma L."/>
            <person name="Huang J."/>
            <person name="Chen G.Z."/>
            <person name="Huang M.Z."/>
            <person name="Huang L."/>
            <person name="Peng D.H."/>
            <person name="Luo Y.B."/>
            <person name="Zou S.Q."/>
            <person name="Chen S.P."/>
            <person name="Lan S."/>
            <person name="Tsai W.C."/>
            <person name="Van de Peer Y."/>
            <person name="Liu Z.J."/>
        </authorList>
    </citation>
    <scope>NUCLEOTIDE SEQUENCE [LARGE SCALE GENOMIC DNA]</scope>
    <source>
        <strain evidence="4">Lor287</strain>
    </source>
</reference>
<dbReference type="InterPro" id="IPR050502">
    <property type="entry name" value="Euk_RNA-bind_prot"/>
</dbReference>
<name>A0AAP0BRQ0_9ASPA</name>
<dbReference type="EMBL" id="JBBWWQ010000005">
    <property type="protein sequence ID" value="KAK8947020.1"/>
    <property type="molecule type" value="Genomic_DNA"/>
</dbReference>
<dbReference type="SUPFAM" id="SSF54928">
    <property type="entry name" value="RNA-binding domain, RBD"/>
    <property type="match status" value="2"/>
</dbReference>
<organism evidence="4 5">
    <name type="scientific">Platanthera zijinensis</name>
    <dbReference type="NCBI Taxonomy" id="2320716"/>
    <lineage>
        <taxon>Eukaryota</taxon>
        <taxon>Viridiplantae</taxon>
        <taxon>Streptophyta</taxon>
        <taxon>Embryophyta</taxon>
        <taxon>Tracheophyta</taxon>
        <taxon>Spermatophyta</taxon>
        <taxon>Magnoliopsida</taxon>
        <taxon>Liliopsida</taxon>
        <taxon>Asparagales</taxon>
        <taxon>Orchidaceae</taxon>
        <taxon>Orchidoideae</taxon>
        <taxon>Orchideae</taxon>
        <taxon>Orchidinae</taxon>
        <taxon>Platanthera</taxon>
    </lineage>
</organism>
<evidence type="ECO:0000313" key="5">
    <source>
        <dbReference type="Proteomes" id="UP001418222"/>
    </source>
</evidence>
<dbReference type="GO" id="GO:0009535">
    <property type="term" value="C:chloroplast thylakoid membrane"/>
    <property type="evidence" value="ECO:0007669"/>
    <property type="project" value="TreeGrafter"/>
</dbReference>
<evidence type="ECO:0000313" key="4">
    <source>
        <dbReference type="EMBL" id="KAK8947020.1"/>
    </source>
</evidence>
<dbReference type="Gene3D" id="3.30.70.330">
    <property type="match status" value="2"/>
</dbReference>
<dbReference type="InterPro" id="IPR012677">
    <property type="entry name" value="Nucleotide-bd_a/b_plait_sf"/>
</dbReference>
<dbReference type="GO" id="GO:0003729">
    <property type="term" value="F:mRNA binding"/>
    <property type="evidence" value="ECO:0007669"/>
    <property type="project" value="TreeGrafter"/>
</dbReference>
<dbReference type="Proteomes" id="UP001418222">
    <property type="component" value="Unassembled WGS sequence"/>
</dbReference>
<dbReference type="Pfam" id="PF00076">
    <property type="entry name" value="RRM_1"/>
    <property type="match status" value="2"/>
</dbReference>
<dbReference type="PANTHER" id="PTHR48025:SF9">
    <property type="entry name" value="OS02G0815200 PROTEIN"/>
    <property type="match status" value="1"/>
</dbReference>
<dbReference type="SMART" id="SM00360">
    <property type="entry name" value="RRM"/>
    <property type="match status" value="2"/>
</dbReference>
<gene>
    <name evidence="4" type="ORF">KSP39_PZI006582</name>
</gene>
<dbReference type="AlphaFoldDB" id="A0AAP0BRQ0"/>
<comment type="caution">
    <text evidence="4">The sequence shown here is derived from an EMBL/GenBank/DDBJ whole genome shotgun (WGS) entry which is preliminary data.</text>
</comment>
<accession>A0AAP0BRQ0</accession>
<evidence type="ECO:0000259" key="3">
    <source>
        <dbReference type="PROSITE" id="PS50102"/>
    </source>
</evidence>
<keyword evidence="5" id="KW-1185">Reference proteome</keyword>
<dbReference type="PROSITE" id="PS50102">
    <property type="entry name" value="RRM"/>
    <property type="match status" value="2"/>
</dbReference>
<protein>
    <recommendedName>
        <fullName evidence="3">RRM domain-containing protein</fullName>
    </recommendedName>
</protein>
<evidence type="ECO:0000256" key="1">
    <source>
        <dbReference type="ARBA" id="ARBA00022884"/>
    </source>
</evidence>
<dbReference type="FunFam" id="3.30.70.330:FF:000361">
    <property type="entry name" value="28 kDa ribonucleoprotein, chloroplastic"/>
    <property type="match status" value="1"/>
</dbReference>
<sequence>MSAAVGSCFSAAIARRHLRSDSFAKAIAVRATPFPHLRHFIEQISIAAALPQVRNLPRMMSAAVAQEEDVSVAQEEAAAVETEPEEEEEEGLQSAKLYFGNLPYHCDSAQLAGIIQEYASPEMVEVLYDRDSGRSRGFAFATMSSVEDCEAVISKLDGTQYGGRTLRVNLSNKPKPKTALYPESEFKLFVGNLSWTVTSEVLTQVFKEHGNLVGARVLYDGETGQSRGYGFVCYSTKEEMVGAMEALNEVVLEGRAMRISLALGKKT</sequence>
<keyword evidence="1 2" id="KW-0694">RNA-binding</keyword>
<feature type="domain" description="RRM" evidence="3">
    <location>
        <begin position="95"/>
        <end position="173"/>
    </location>
</feature>
<dbReference type="InterPro" id="IPR000504">
    <property type="entry name" value="RRM_dom"/>
</dbReference>
<dbReference type="PANTHER" id="PTHR48025">
    <property type="entry name" value="OS02G0815200 PROTEIN"/>
    <property type="match status" value="1"/>
</dbReference>
<proteinExistence type="predicted"/>
<dbReference type="GO" id="GO:1901259">
    <property type="term" value="P:chloroplast rRNA processing"/>
    <property type="evidence" value="ECO:0007669"/>
    <property type="project" value="TreeGrafter"/>
</dbReference>
<dbReference type="InterPro" id="IPR035979">
    <property type="entry name" value="RBD_domain_sf"/>
</dbReference>
<feature type="domain" description="RRM" evidence="3">
    <location>
        <begin position="186"/>
        <end position="264"/>
    </location>
</feature>